<evidence type="ECO:0000313" key="4">
    <source>
        <dbReference type="Proteomes" id="UP000799444"/>
    </source>
</evidence>
<keyword evidence="1" id="KW-0472">Membrane</keyword>
<reference evidence="3" key="1">
    <citation type="journal article" date="2020" name="Stud. Mycol.">
        <title>101 Dothideomycetes genomes: a test case for predicting lifestyles and emergence of pathogens.</title>
        <authorList>
            <person name="Haridas S."/>
            <person name="Albert R."/>
            <person name="Binder M."/>
            <person name="Bloem J."/>
            <person name="Labutti K."/>
            <person name="Salamov A."/>
            <person name="Andreopoulos B."/>
            <person name="Baker S."/>
            <person name="Barry K."/>
            <person name="Bills G."/>
            <person name="Bluhm B."/>
            <person name="Cannon C."/>
            <person name="Castanera R."/>
            <person name="Culley D."/>
            <person name="Daum C."/>
            <person name="Ezra D."/>
            <person name="Gonzalez J."/>
            <person name="Henrissat B."/>
            <person name="Kuo A."/>
            <person name="Liang C."/>
            <person name="Lipzen A."/>
            <person name="Lutzoni F."/>
            <person name="Magnuson J."/>
            <person name="Mondo S."/>
            <person name="Nolan M."/>
            <person name="Ohm R."/>
            <person name="Pangilinan J."/>
            <person name="Park H.-J."/>
            <person name="Ramirez L."/>
            <person name="Alfaro M."/>
            <person name="Sun H."/>
            <person name="Tritt A."/>
            <person name="Yoshinaga Y."/>
            <person name="Zwiers L.-H."/>
            <person name="Turgeon B."/>
            <person name="Goodwin S."/>
            <person name="Spatafora J."/>
            <person name="Crous P."/>
            <person name="Grigoriev I."/>
        </authorList>
    </citation>
    <scope>NUCLEOTIDE SEQUENCE</scope>
    <source>
        <strain evidence="3">CBS 125425</strain>
    </source>
</reference>
<feature type="transmembrane region" description="Helical" evidence="1">
    <location>
        <begin position="67"/>
        <end position="94"/>
    </location>
</feature>
<dbReference type="AlphaFoldDB" id="A0A9P4QNC8"/>
<keyword evidence="2" id="KW-0732">Signal</keyword>
<dbReference type="EMBL" id="ML996275">
    <property type="protein sequence ID" value="KAF2728543.1"/>
    <property type="molecule type" value="Genomic_DNA"/>
</dbReference>
<organism evidence="3 4">
    <name type="scientific">Polyplosphaeria fusca</name>
    <dbReference type="NCBI Taxonomy" id="682080"/>
    <lineage>
        <taxon>Eukaryota</taxon>
        <taxon>Fungi</taxon>
        <taxon>Dikarya</taxon>
        <taxon>Ascomycota</taxon>
        <taxon>Pezizomycotina</taxon>
        <taxon>Dothideomycetes</taxon>
        <taxon>Pleosporomycetidae</taxon>
        <taxon>Pleosporales</taxon>
        <taxon>Tetraplosphaeriaceae</taxon>
        <taxon>Polyplosphaeria</taxon>
    </lineage>
</organism>
<evidence type="ECO:0000256" key="1">
    <source>
        <dbReference type="SAM" id="Phobius"/>
    </source>
</evidence>
<protein>
    <submittedName>
        <fullName evidence="3">Uncharacterized protein</fullName>
    </submittedName>
</protein>
<name>A0A9P4QNC8_9PLEO</name>
<evidence type="ECO:0000256" key="2">
    <source>
        <dbReference type="SAM" id="SignalP"/>
    </source>
</evidence>
<feature type="chain" id="PRO_5040109495" evidence="2">
    <location>
        <begin position="19"/>
        <end position="286"/>
    </location>
</feature>
<feature type="transmembrane region" description="Helical" evidence="1">
    <location>
        <begin position="204"/>
        <end position="223"/>
    </location>
</feature>
<keyword evidence="4" id="KW-1185">Reference proteome</keyword>
<comment type="caution">
    <text evidence="3">The sequence shown here is derived from an EMBL/GenBank/DDBJ whole genome shotgun (WGS) entry which is preliminary data.</text>
</comment>
<feature type="transmembrane region" description="Helical" evidence="1">
    <location>
        <begin position="235"/>
        <end position="259"/>
    </location>
</feature>
<sequence>MSHPRCMLASLSLRMAGAVLFDAKQLDFLAVSRPGIALSIYARPHKAARSFAFVPHFPPYRFISPSPAVSCMAVLPAAPIAALICAAAIGLLSLVKLVQPQDFRNWARYDGKAKLSLLLWLLLLITGLVGVGATRSSQGSLVLFSGSFWVYGRIIEVISFLGAKKRLFWWADIALGVTAGGLQIAGVCISATQDSNLGRTIASPAVPLFHWGMAAALACQFWKNDVGIRNGQAEIKATILMATVARLAIATGSVAFYWIPQRVWYYQVSQRCLLDSRNNFIRHIAP</sequence>
<evidence type="ECO:0000313" key="3">
    <source>
        <dbReference type="EMBL" id="KAF2728543.1"/>
    </source>
</evidence>
<accession>A0A9P4QNC8</accession>
<proteinExistence type="predicted"/>
<gene>
    <name evidence="3" type="ORF">EJ04DRAFT_93517</name>
</gene>
<dbReference type="Proteomes" id="UP000799444">
    <property type="component" value="Unassembled WGS sequence"/>
</dbReference>
<keyword evidence="1" id="KW-1133">Transmembrane helix</keyword>
<feature type="transmembrane region" description="Helical" evidence="1">
    <location>
        <begin position="115"/>
        <end position="134"/>
    </location>
</feature>
<keyword evidence="1" id="KW-0812">Transmembrane</keyword>
<feature type="transmembrane region" description="Helical" evidence="1">
    <location>
        <begin position="168"/>
        <end position="192"/>
    </location>
</feature>
<feature type="signal peptide" evidence="2">
    <location>
        <begin position="1"/>
        <end position="18"/>
    </location>
</feature>